<dbReference type="GO" id="GO:1990414">
    <property type="term" value="P:replication-born double-strand break repair via sister chromatid exchange"/>
    <property type="evidence" value="ECO:0007669"/>
    <property type="project" value="TreeGrafter"/>
</dbReference>
<proteinExistence type="predicted"/>
<sequence>MSFLEKSLLFQDFLFVANYSEEGSLKVDVRHLQKTKDSEKDPKWMQYDTISLALNLSQSNLSTIRGPVLLFENVEDSLSGIVRPTLLIHFCGDSLRQSFAYILVLIKDKTSSDHEKCTWKIKPIKKLKTTLDKDPKNLNFVNQCSFIYSRNERLYFCDEEGEHTISFTKDKNVQNIICMASKKCQGTSILLGASAFLDDKNISDDQDLQYRIFALKKPKFCKNEKLFEVLDPTLFLSDDYASCITRIYIHFVEEICHNVINTHGQVEKHPSTYQSHIFLILNHGYLLEFANGRLKTSLYLVNIYRELNILEYNEDDNSLNFDISSSIIRAAIDLDKNRKMIILQHDKVCIAVDTQTEKVHQYWQDINYVLIDDVLKKGRDQLLLVSHPQWYLTDFNTVYIDYLNDEPDPMMCEDDGDNSATARNALQQQLTRMSLSVEQAERRLKEKIEFVQSNLSRLQKTASKPRSLLGNPGINEKNKEIFKVEIKKKWYKVINDCLVIGLHVINTSSHSISNLSLSITCGDSFNIFKSSSKQFDNDTINSTRSSATSKSTEQQTLKKIKLLVPGDQCSDGTLAPKDETVLTGYFEISQLSDAIKGQVTLSLYLHFSPWEKEDVKEFCIQNGGKIQMNFKEFFDNSFTESIVTIPTFDKNSGQNLHHGLLCLNTIQHCFKLVLHTKYGYINLIADWLKKIPGLVYYEYYNCYMFTLSGALYLCRMEVDLKSDFKHVQVKLYARSRKQFELFKNFISSYLPQNVSYKLTANQNQEFLIQKFLTCASEEIKTGLEFSQLSHNPVKDDGIFEVDFHKQENVFKFHAAFDKEKKELCQAKQTAMFLESDKGTLKKLKDCEKETDSIVEKIGIKNI</sequence>
<evidence type="ECO:0000313" key="2">
    <source>
        <dbReference type="EMBL" id="ESP01827.1"/>
    </source>
</evidence>
<dbReference type="GO" id="GO:0036297">
    <property type="term" value="P:interstrand cross-link repair"/>
    <property type="evidence" value="ECO:0007669"/>
    <property type="project" value="InterPro"/>
</dbReference>
<dbReference type="CTD" id="20242077"/>
<evidence type="ECO:0000256" key="1">
    <source>
        <dbReference type="SAM" id="Coils"/>
    </source>
</evidence>
<evidence type="ECO:0000313" key="3">
    <source>
        <dbReference type="Proteomes" id="UP000030746"/>
    </source>
</evidence>
<dbReference type="EMBL" id="KB200367">
    <property type="protein sequence ID" value="ESP01827.1"/>
    <property type="molecule type" value="Genomic_DNA"/>
</dbReference>
<keyword evidence="3" id="KW-1185">Reference proteome</keyword>
<accession>V4B6X3</accession>
<keyword evidence="1" id="KW-0175">Coiled coil</keyword>
<dbReference type="InterPro" id="IPR033333">
    <property type="entry name" value="FANCB"/>
</dbReference>
<dbReference type="GO" id="GO:0043240">
    <property type="term" value="C:Fanconi anaemia nuclear complex"/>
    <property type="evidence" value="ECO:0007669"/>
    <property type="project" value="InterPro"/>
</dbReference>
<dbReference type="AlphaFoldDB" id="V4B6X3"/>
<dbReference type="PANTHER" id="PTHR28450">
    <property type="entry name" value="FANCONI ANEMIA GROUP B PROTEIN"/>
    <property type="match status" value="1"/>
</dbReference>
<dbReference type="OrthoDB" id="1917888at2759"/>
<gene>
    <name evidence="2" type="ORF">LOTGIDRAFT_172384</name>
</gene>
<dbReference type="RefSeq" id="XP_009047507.1">
    <property type="nucleotide sequence ID" value="XM_009049259.1"/>
</dbReference>
<dbReference type="STRING" id="225164.V4B6X3"/>
<dbReference type="GO" id="GO:1905168">
    <property type="term" value="P:positive regulation of double-strand break repair via homologous recombination"/>
    <property type="evidence" value="ECO:0007669"/>
    <property type="project" value="TreeGrafter"/>
</dbReference>
<dbReference type="GeneID" id="20242077"/>
<reference evidence="2 3" key="1">
    <citation type="journal article" date="2013" name="Nature">
        <title>Insights into bilaterian evolution from three spiralian genomes.</title>
        <authorList>
            <person name="Simakov O."/>
            <person name="Marletaz F."/>
            <person name="Cho S.J."/>
            <person name="Edsinger-Gonzales E."/>
            <person name="Havlak P."/>
            <person name="Hellsten U."/>
            <person name="Kuo D.H."/>
            <person name="Larsson T."/>
            <person name="Lv J."/>
            <person name="Arendt D."/>
            <person name="Savage R."/>
            <person name="Osoegawa K."/>
            <person name="de Jong P."/>
            <person name="Grimwood J."/>
            <person name="Chapman J.A."/>
            <person name="Shapiro H."/>
            <person name="Aerts A."/>
            <person name="Otillar R.P."/>
            <person name="Terry A.Y."/>
            <person name="Boore J.L."/>
            <person name="Grigoriev I.V."/>
            <person name="Lindberg D.R."/>
            <person name="Seaver E.C."/>
            <person name="Weisblat D.A."/>
            <person name="Putnam N.H."/>
            <person name="Rokhsar D.S."/>
        </authorList>
    </citation>
    <scope>NUCLEOTIDE SEQUENCE [LARGE SCALE GENOMIC DNA]</scope>
</reference>
<dbReference type="OMA" id="APCSVPY"/>
<dbReference type="Proteomes" id="UP000030746">
    <property type="component" value="Unassembled WGS sequence"/>
</dbReference>
<dbReference type="KEGG" id="lgi:LOTGIDRAFT_172384"/>
<organism evidence="2 3">
    <name type="scientific">Lottia gigantea</name>
    <name type="common">Giant owl limpet</name>
    <dbReference type="NCBI Taxonomy" id="225164"/>
    <lineage>
        <taxon>Eukaryota</taxon>
        <taxon>Metazoa</taxon>
        <taxon>Spiralia</taxon>
        <taxon>Lophotrochozoa</taxon>
        <taxon>Mollusca</taxon>
        <taxon>Gastropoda</taxon>
        <taxon>Patellogastropoda</taxon>
        <taxon>Lottioidea</taxon>
        <taxon>Lottiidae</taxon>
        <taxon>Lottia</taxon>
    </lineage>
</organism>
<name>V4B6X3_LOTGI</name>
<protein>
    <submittedName>
        <fullName evidence="2">Uncharacterized protein</fullName>
    </submittedName>
</protein>
<feature type="coiled-coil region" evidence="1">
    <location>
        <begin position="423"/>
        <end position="461"/>
    </location>
</feature>
<dbReference type="HOGENOM" id="CLU_332118_0_0_1"/>
<dbReference type="PANTHER" id="PTHR28450:SF1">
    <property type="entry name" value="FANCONI ANEMIA GROUP B PROTEIN"/>
    <property type="match status" value="1"/>
</dbReference>
<dbReference type="GO" id="GO:2000042">
    <property type="term" value="P:negative regulation of double-strand break repair via homologous recombination"/>
    <property type="evidence" value="ECO:0007669"/>
    <property type="project" value="TreeGrafter"/>
</dbReference>